<dbReference type="Gene3D" id="3.40.30.10">
    <property type="entry name" value="Glutaredoxin"/>
    <property type="match status" value="1"/>
</dbReference>
<evidence type="ECO:0000256" key="1">
    <source>
        <dbReference type="ARBA" id="ARBA00003330"/>
    </source>
</evidence>
<reference evidence="14 15" key="1">
    <citation type="submission" date="2017-01" db="EMBL/GenBank/DDBJ databases">
        <authorList>
            <person name="Varghese N."/>
            <person name="Submissions S."/>
        </authorList>
    </citation>
    <scope>NUCLEOTIDE SEQUENCE [LARGE SCALE GENOMIC DNA]</scope>
    <source>
        <strain evidence="14 15">ATCC 35905</strain>
    </source>
</reference>
<dbReference type="CDD" id="cd03017">
    <property type="entry name" value="PRX_BCP"/>
    <property type="match status" value="1"/>
</dbReference>
<dbReference type="Proteomes" id="UP000186308">
    <property type="component" value="Unassembled WGS sequence"/>
</dbReference>
<evidence type="ECO:0000256" key="11">
    <source>
        <dbReference type="ARBA" id="ARBA00049091"/>
    </source>
</evidence>
<evidence type="ECO:0000256" key="2">
    <source>
        <dbReference type="ARBA" id="ARBA00013017"/>
    </source>
</evidence>
<protein>
    <recommendedName>
        <fullName evidence="2">thioredoxin-dependent peroxiredoxin</fullName>
        <ecNumber evidence="2">1.11.1.24</ecNumber>
    </recommendedName>
    <alternativeName>
        <fullName evidence="8">Thioredoxin peroxidase</fullName>
    </alternativeName>
    <alternativeName>
        <fullName evidence="10">Thioredoxin-dependent peroxiredoxin Bcp</fullName>
    </alternativeName>
</protein>
<dbReference type="GO" id="GO:0045454">
    <property type="term" value="P:cell redox homeostasis"/>
    <property type="evidence" value="ECO:0007669"/>
    <property type="project" value="TreeGrafter"/>
</dbReference>
<evidence type="ECO:0000256" key="10">
    <source>
        <dbReference type="ARBA" id="ARBA00042639"/>
    </source>
</evidence>
<dbReference type="PROSITE" id="PS51352">
    <property type="entry name" value="THIOREDOXIN_2"/>
    <property type="match status" value="1"/>
</dbReference>
<evidence type="ECO:0000256" key="6">
    <source>
        <dbReference type="ARBA" id="ARBA00023157"/>
    </source>
</evidence>
<keyword evidence="3" id="KW-0575">Peroxidase</keyword>
<evidence type="ECO:0000259" key="13">
    <source>
        <dbReference type="PROSITE" id="PS51352"/>
    </source>
</evidence>
<dbReference type="AlphaFoldDB" id="A0A8G2CN79"/>
<evidence type="ECO:0000313" key="14">
    <source>
        <dbReference type="EMBL" id="SIR38933.1"/>
    </source>
</evidence>
<evidence type="ECO:0000256" key="4">
    <source>
        <dbReference type="ARBA" id="ARBA00022862"/>
    </source>
</evidence>
<dbReference type="InterPro" id="IPR050924">
    <property type="entry name" value="Peroxiredoxin_BCP/PrxQ"/>
</dbReference>
<keyword evidence="4" id="KW-0049">Antioxidant</keyword>
<keyword evidence="7" id="KW-0676">Redox-active center</keyword>
<feature type="signal peptide" evidence="12">
    <location>
        <begin position="1"/>
        <end position="22"/>
    </location>
</feature>
<evidence type="ECO:0000256" key="9">
    <source>
        <dbReference type="ARBA" id="ARBA00038489"/>
    </source>
</evidence>
<dbReference type="InterPro" id="IPR013766">
    <property type="entry name" value="Thioredoxin_domain"/>
</dbReference>
<comment type="catalytic activity">
    <reaction evidence="11">
        <text>a hydroperoxide + [thioredoxin]-dithiol = an alcohol + [thioredoxin]-disulfide + H2O</text>
        <dbReference type="Rhea" id="RHEA:62620"/>
        <dbReference type="Rhea" id="RHEA-COMP:10698"/>
        <dbReference type="Rhea" id="RHEA-COMP:10700"/>
        <dbReference type="ChEBI" id="CHEBI:15377"/>
        <dbReference type="ChEBI" id="CHEBI:29950"/>
        <dbReference type="ChEBI" id="CHEBI:30879"/>
        <dbReference type="ChEBI" id="CHEBI:35924"/>
        <dbReference type="ChEBI" id="CHEBI:50058"/>
        <dbReference type="EC" id="1.11.1.24"/>
    </reaction>
</comment>
<accession>A0A8G2CN79</accession>
<dbReference type="RefSeq" id="WP_029313783.1">
    <property type="nucleotide sequence ID" value="NZ_FTNE01000028.1"/>
</dbReference>
<comment type="function">
    <text evidence="1">Thiol-specific peroxidase that catalyzes the reduction of hydrogen peroxide and organic hydroperoxides to water and alcohols, respectively. Plays a role in cell protection against oxidative stress by detoxifying peroxides and as sensor of hydrogen peroxide-mediated signaling events.</text>
</comment>
<keyword evidence="15" id="KW-1185">Reference proteome</keyword>
<dbReference type="OrthoDB" id="5572803at2"/>
<evidence type="ECO:0000256" key="7">
    <source>
        <dbReference type="ARBA" id="ARBA00023284"/>
    </source>
</evidence>
<dbReference type="Pfam" id="PF00578">
    <property type="entry name" value="AhpC-TSA"/>
    <property type="match status" value="1"/>
</dbReference>
<sequence>MPKSAAAILLALGLASTAPAYAAPLAPGATAPDFSAIATMAGKTFQFNLDQALKSGPVVLYFYPAAFTAGCTIEAHDFATAMPAFHALHATVIGVSMDGVAILKKFSVSDCRSRFPVASDKSGAISRSFHAVMPGDSHYADRISYVIAPNHKIIATYRSENPDHHVATTMAAVKAWDAKHPPA</sequence>
<dbReference type="PANTHER" id="PTHR42801">
    <property type="entry name" value="THIOREDOXIN-DEPENDENT PEROXIDE REDUCTASE"/>
    <property type="match status" value="1"/>
</dbReference>
<proteinExistence type="inferred from homology"/>
<evidence type="ECO:0000256" key="8">
    <source>
        <dbReference type="ARBA" id="ARBA00032824"/>
    </source>
</evidence>
<dbReference type="EC" id="1.11.1.24" evidence="2"/>
<dbReference type="PANTHER" id="PTHR42801:SF4">
    <property type="entry name" value="AHPC_TSA FAMILY PROTEIN"/>
    <property type="match status" value="1"/>
</dbReference>
<dbReference type="SUPFAM" id="SSF52833">
    <property type="entry name" value="Thioredoxin-like"/>
    <property type="match status" value="1"/>
</dbReference>
<feature type="chain" id="PRO_5034883485" description="thioredoxin-dependent peroxiredoxin" evidence="12">
    <location>
        <begin position="23"/>
        <end position="183"/>
    </location>
</feature>
<feature type="domain" description="Thioredoxin" evidence="13">
    <location>
        <begin position="25"/>
        <end position="152"/>
    </location>
</feature>
<dbReference type="InterPro" id="IPR036249">
    <property type="entry name" value="Thioredoxin-like_sf"/>
</dbReference>
<organism evidence="14 15">
    <name type="scientific">Acidiphilium rubrum</name>
    <dbReference type="NCBI Taxonomy" id="526"/>
    <lineage>
        <taxon>Bacteria</taxon>
        <taxon>Pseudomonadati</taxon>
        <taxon>Pseudomonadota</taxon>
        <taxon>Alphaproteobacteria</taxon>
        <taxon>Acetobacterales</taxon>
        <taxon>Acidocellaceae</taxon>
        <taxon>Acidiphilium</taxon>
    </lineage>
</organism>
<dbReference type="GO" id="GO:0005737">
    <property type="term" value="C:cytoplasm"/>
    <property type="evidence" value="ECO:0007669"/>
    <property type="project" value="TreeGrafter"/>
</dbReference>
<name>A0A8G2CN79_ACIRU</name>
<keyword evidence="12" id="KW-0732">Signal</keyword>
<evidence type="ECO:0000256" key="5">
    <source>
        <dbReference type="ARBA" id="ARBA00023002"/>
    </source>
</evidence>
<gene>
    <name evidence="14" type="ORF">SAMN05421828_1288</name>
</gene>
<evidence type="ECO:0000256" key="3">
    <source>
        <dbReference type="ARBA" id="ARBA00022559"/>
    </source>
</evidence>
<dbReference type="EMBL" id="FTNE01000028">
    <property type="protein sequence ID" value="SIR38933.1"/>
    <property type="molecule type" value="Genomic_DNA"/>
</dbReference>
<keyword evidence="6" id="KW-1015">Disulfide bond</keyword>
<keyword evidence="5" id="KW-0560">Oxidoreductase</keyword>
<comment type="caution">
    <text evidence="14">The sequence shown here is derived from an EMBL/GenBank/DDBJ whole genome shotgun (WGS) entry which is preliminary data.</text>
</comment>
<dbReference type="GO" id="GO:0008379">
    <property type="term" value="F:thioredoxin peroxidase activity"/>
    <property type="evidence" value="ECO:0007669"/>
    <property type="project" value="TreeGrafter"/>
</dbReference>
<evidence type="ECO:0000313" key="15">
    <source>
        <dbReference type="Proteomes" id="UP000186308"/>
    </source>
</evidence>
<evidence type="ECO:0000256" key="12">
    <source>
        <dbReference type="SAM" id="SignalP"/>
    </source>
</evidence>
<comment type="similarity">
    <text evidence="9">Belongs to the peroxiredoxin family. BCP/PrxQ subfamily.</text>
</comment>
<dbReference type="GO" id="GO:0034599">
    <property type="term" value="P:cellular response to oxidative stress"/>
    <property type="evidence" value="ECO:0007669"/>
    <property type="project" value="TreeGrafter"/>
</dbReference>
<dbReference type="InterPro" id="IPR000866">
    <property type="entry name" value="AhpC/TSA"/>
</dbReference>